<dbReference type="PANTHER" id="PTHR30255:SF2">
    <property type="entry name" value="SINGLE-STRANDED-DNA-SPECIFIC EXONUCLEASE RECJ"/>
    <property type="match status" value="1"/>
</dbReference>
<dbReference type="Proteomes" id="UP000734218">
    <property type="component" value="Unassembled WGS sequence"/>
</dbReference>
<evidence type="ECO:0000313" key="2">
    <source>
        <dbReference type="Proteomes" id="UP000734218"/>
    </source>
</evidence>
<accession>A0ABX0XMH3</accession>
<dbReference type="GO" id="GO:0004527">
    <property type="term" value="F:exonuclease activity"/>
    <property type="evidence" value="ECO:0007669"/>
    <property type="project" value="UniProtKB-KW"/>
</dbReference>
<proteinExistence type="predicted"/>
<dbReference type="PANTHER" id="PTHR30255">
    <property type="entry name" value="SINGLE-STRANDED-DNA-SPECIFIC EXONUCLEASE RECJ"/>
    <property type="match status" value="1"/>
</dbReference>
<dbReference type="Gene3D" id="3.90.1640.30">
    <property type="match status" value="1"/>
</dbReference>
<keyword evidence="1" id="KW-0540">Nuclease</keyword>
<gene>
    <name evidence="1" type="ORF">GGR88_002092</name>
</gene>
<keyword evidence="2" id="KW-1185">Reference proteome</keyword>
<dbReference type="InterPro" id="IPR038763">
    <property type="entry name" value="DHH_sf"/>
</dbReference>
<organism evidence="1 2">
    <name type="scientific">Sphingomonas jejuensis</name>
    <dbReference type="NCBI Taxonomy" id="904715"/>
    <lineage>
        <taxon>Bacteria</taxon>
        <taxon>Pseudomonadati</taxon>
        <taxon>Pseudomonadota</taxon>
        <taxon>Alphaproteobacteria</taxon>
        <taxon>Sphingomonadales</taxon>
        <taxon>Sphingomonadaceae</taxon>
        <taxon>Sphingomonas</taxon>
    </lineage>
</organism>
<protein>
    <submittedName>
        <fullName evidence="1">Single-stranded-DNA-specific exonuclease</fullName>
        <ecNumber evidence="1">3.1.-.-</ecNumber>
    </submittedName>
</protein>
<dbReference type="EC" id="3.1.-.-" evidence="1"/>
<dbReference type="RefSeq" id="WP_167954666.1">
    <property type="nucleotide sequence ID" value="NZ_JAATJE010000002.1"/>
</dbReference>
<keyword evidence="1" id="KW-0269">Exonuclease</keyword>
<dbReference type="SUPFAM" id="SSF64182">
    <property type="entry name" value="DHH phosphoesterases"/>
    <property type="match status" value="1"/>
</dbReference>
<comment type="caution">
    <text evidence="1">The sequence shown here is derived from an EMBL/GenBank/DDBJ whole genome shotgun (WGS) entry which is preliminary data.</text>
</comment>
<name>A0ABX0XMH3_9SPHN</name>
<reference evidence="1 2" key="1">
    <citation type="submission" date="2020-03" db="EMBL/GenBank/DDBJ databases">
        <title>Genomic Encyclopedia of Type Strains, Phase IV (KMG-IV): sequencing the most valuable type-strain genomes for metagenomic binning, comparative biology and taxonomic classification.</title>
        <authorList>
            <person name="Goeker M."/>
        </authorList>
    </citation>
    <scope>NUCLEOTIDE SEQUENCE [LARGE SCALE GENOMIC DNA]</scope>
    <source>
        <strain evidence="1 2">DSM 27651</strain>
    </source>
</reference>
<dbReference type="InterPro" id="IPR051673">
    <property type="entry name" value="SSDNA_exonuclease_RecJ"/>
</dbReference>
<keyword evidence="1" id="KW-0378">Hydrolase</keyword>
<evidence type="ECO:0000313" key="1">
    <source>
        <dbReference type="EMBL" id="NJC34578.1"/>
    </source>
</evidence>
<dbReference type="EMBL" id="JAATJE010000002">
    <property type="protein sequence ID" value="NJC34578.1"/>
    <property type="molecule type" value="Genomic_DNA"/>
</dbReference>
<sequence length="360" mass="37390">MIGALAHATDLRTAARETMTDALDRMDQGRPVVVLSHFDADGLGAAAILVRALGAAGRTVVALVTGKGETPWDDAVRARLQAHDPGGLILADLGTRAEPVLPGCPTIVIDHHVPTGAPEGAITLSGNGLDPEPTTALLAWWAAGALGQQDDLLWLAAIGLIGDMAEDRGFPELAAAQARWGKTALRDATSLVNAPRRTAAADPGPALRLLLAGDGPKHITKGDDADADALRNAKAEVRAAMEVGRRVAPMIAGDVALIPLDSPCQIHPLIAQQWRGRLKDKIVLAANRGYRDGWVHFAARSASGRNLINFLAEHRPPGADSRYGNGHAQATGGALTLDDWNSFIAGLGLPAARIADAGGG</sequence>